<dbReference type="OrthoDB" id="10617488at2759"/>
<evidence type="ECO:0000313" key="3">
    <source>
        <dbReference type="WBParaSite" id="HPBE_0001170501-mRNA-1"/>
    </source>
</evidence>
<dbReference type="Proteomes" id="UP000050761">
    <property type="component" value="Unassembled WGS sequence"/>
</dbReference>
<proteinExistence type="predicted"/>
<accession>A0A183FU70</accession>
<organism evidence="2 3">
    <name type="scientific">Heligmosomoides polygyrus</name>
    <name type="common">Parasitic roundworm</name>
    <dbReference type="NCBI Taxonomy" id="6339"/>
    <lineage>
        <taxon>Eukaryota</taxon>
        <taxon>Metazoa</taxon>
        <taxon>Ecdysozoa</taxon>
        <taxon>Nematoda</taxon>
        <taxon>Chromadorea</taxon>
        <taxon>Rhabditida</taxon>
        <taxon>Rhabditina</taxon>
        <taxon>Rhabditomorpha</taxon>
        <taxon>Strongyloidea</taxon>
        <taxon>Heligmosomidae</taxon>
        <taxon>Heligmosomoides</taxon>
    </lineage>
</organism>
<dbReference type="EMBL" id="UZAH01027201">
    <property type="protein sequence ID" value="VDO89544.1"/>
    <property type="molecule type" value="Genomic_DNA"/>
</dbReference>
<reference evidence="3" key="2">
    <citation type="submission" date="2019-09" db="UniProtKB">
        <authorList>
            <consortium name="WormBaseParasite"/>
        </authorList>
    </citation>
    <scope>IDENTIFICATION</scope>
</reference>
<dbReference type="AlphaFoldDB" id="A0A183FU70"/>
<dbReference type="WBParaSite" id="HPBE_0001170501-mRNA-1">
    <property type="protein sequence ID" value="HPBE_0001170501-mRNA-1"/>
    <property type="gene ID" value="HPBE_0001170501"/>
</dbReference>
<keyword evidence="2" id="KW-1185">Reference proteome</keyword>
<evidence type="ECO:0000313" key="1">
    <source>
        <dbReference type="EMBL" id="VDO89544.1"/>
    </source>
</evidence>
<gene>
    <name evidence="1" type="ORF">HPBE_LOCUS11706</name>
</gene>
<reference evidence="1 2" key="1">
    <citation type="submission" date="2018-11" db="EMBL/GenBank/DDBJ databases">
        <authorList>
            <consortium name="Pathogen Informatics"/>
        </authorList>
    </citation>
    <scope>NUCLEOTIDE SEQUENCE [LARGE SCALE GENOMIC DNA]</scope>
</reference>
<protein>
    <submittedName>
        <fullName evidence="3">AbrB/MazE/SpoVT family DNA-binding domain-containing protein</fullName>
    </submittedName>
</protein>
<sequence>MNARADLTSPVCRRPGRSCPVVVLSRQHPLDVPKALSNAMRGKTFDDEDDMERWLAGFFESKPEKFSADAIGSPMKGGEEW</sequence>
<name>A0A183FU70_HELPZ</name>
<evidence type="ECO:0000313" key="2">
    <source>
        <dbReference type="Proteomes" id="UP000050761"/>
    </source>
</evidence>
<accession>A0A3P7ZZB2</accession>